<protein>
    <submittedName>
        <fullName evidence="1">Uncharacterized protein</fullName>
    </submittedName>
</protein>
<comment type="caution">
    <text evidence="1">The sequence shown here is derived from an EMBL/GenBank/DDBJ whole genome shotgun (WGS) entry which is preliminary data.</text>
</comment>
<accession>A0ACB9TME7</accession>
<name>A0ACB9TME7_HOLOL</name>
<dbReference type="Proteomes" id="UP001056778">
    <property type="component" value="Chromosome 2"/>
</dbReference>
<evidence type="ECO:0000313" key="2">
    <source>
        <dbReference type="Proteomes" id="UP001056778"/>
    </source>
</evidence>
<keyword evidence="2" id="KW-1185">Reference proteome</keyword>
<organism evidence="1 2">
    <name type="scientific">Holotrichia oblita</name>
    <name type="common">Chafer beetle</name>
    <dbReference type="NCBI Taxonomy" id="644536"/>
    <lineage>
        <taxon>Eukaryota</taxon>
        <taxon>Metazoa</taxon>
        <taxon>Ecdysozoa</taxon>
        <taxon>Arthropoda</taxon>
        <taxon>Hexapoda</taxon>
        <taxon>Insecta</taxon>
        <taxon>Pterygota</taxon>
        <taxon>Neoptera</taxon>
        <taxon>Endopterygota</taxon>
        <taxon>Coleoptera</taxon>
        <taxon>Polyphaga</taxon>
        <taxon>Scarabaeiformia</taxon>
        <taxon>Scarabaeidae</taxon>
        <taxon>Melolonthinae</taxon>
        <taxon>Holotrichia</taxon>
    </lineage>
</organism>
<reference evidence="1" key="1">
    <citation type="submission" date="2022-04" db="EMBL/GenBank/DDBJ databases">
        <title>Chromosome-scale genome assembly of Holotrichia oblita Faldermann.</title>
        <authorList>
            <person name="Rongchong L."/>
        </authorList>
    </citation>
    <scope>NUCLEOTIDE SEQUENCE</scope>
    <source>
        <strain evidence="1">81SQS9</strain>
    </source>
</reference>
<dbReference type="EMBL" id="CM043016">
    <property type="protein sequence ID" value="KAI4467938.1"/>
    <property type="molecule type" value="Genomic_DNA"/>
</dbReference>
<gene>
    <name evidence="1" type="ORF">MML48_2g00007963</name>
</gene>
<proteinExistence type="predicted"/>
<sequence length="282" mass="32355">METTVIKIVEVLQSEDNVSIQRENKMLKSQILLLEKVIRELENVNMLQKRRIEFLERDQPKIMNTTSENKMSPSYSAAVKINNAKNILIVKPVNSKQTSSVTCQEIKHALNPVELSVEINNVVPRKDGSVMINCKDAKNIEILKSNITNKIGKSYNTVVPKKINPKILIEKVSADDILDRDKFSDNVFSQNRLQKLATTVFPIVRVINKKPNNVNVIVEADPATFKDIIGRENLYIGWRRCRVRESYHVIRCFKCSRYGYFSKECKSLEQCPKCGGNHNFKD</sequence>
<evidence type="ECO:0000313" key="1">
    <source>
        <dbReference type="EMBL" id="KAI4467938.1"/>
    </source>
</evidence>